<evidence type="ECO:0000259" key="6">
    <source>
        <dbReference type="PROSITE" id="PS50011"/>
    </source>
</evidence>
<dbReference type="PROSITE" id="PS51285">
    <property type="entry name" value="AGC_KINASE_CTER"/>
    <property type="match status" value="1"/>
</dbReference>
<keyword evidence="3" id="KW-0547">Nucleotide-binding</keyword>
<dbReference type="AlphaFoldDB" id="A0A8C5PDF7"/>
<name>A0A8C5PDF7_9ANUR</name>
<dbReference type="InterPro" id="IPR000719">
    <property type="entry name" value="Prot_kinase_dom"/>
</dbReference>
<dbReference type="Pfam" id="PF00069">
    <property type="entry name" value="Pkinase"/>
    <property type="match status" value="1"/>
</dbReference>
<keyword evidence="1" id="KW-0723">Serine/threonine-protein kinase</keyword>
<dbReference type="PANTHER" id="PTHR24351">
    <property type="entry name" value="RIBOSOMAL PROTEIN S6 KINASE"/>
    <property type="match status" value="1"/>
</dbReference>
<dbReference type="OrthoDB" id="9908094at2759"/>
<feature type="domain" description="AGC-kinase C-terminal" evidence="7">
    <location>
        <begin position="269"/>
        <end position="313"/>
    </location>
</feature>
<keyword evidence="9" id="KW-1185">Reference proteome</keyword>
<evidence type="ECO:0000313" key="9">
    <source>
        <dbReference type="Proteomes" id="UP000694569"/>
    </source>
</evidence>
<evidence type="ECO:0000259" key="7">
    <source>
        <dbReference type="PROSITE" id="PS51285"/>
    </source>
</evidence>
<evidence type="ECO:0000256" key="3">
    <source>
        <dbReference type="ARBA" id="ARBA00022741"/>
    </source>
</evidence>
<evidence type="ECO:0000256" key="5">
    <source>
        <dbReference type="ARBA" id="ARBA00022840"/>
    </source>
</evidence>
<feature type="domain" description="Protein kinase" evidence="6">
    <location>
        <begin position="23"/>
        <end position="268"/>
    </location>
</feature>
<dbReference type="PROSITE" id="PS50011">
    <property type="entry name" value="PROTEIN_KINASE_DOM"/>
    <property type="match status" value="1"/>
</dbReference>
<evidence type="ECO:0000256" key="1">
    <source>
        <dbReference type="ARBA" id="ARBA00022527"/>
    </source>
</evidence>
<keyword evidence="2" id="KW-0808">Transferase</keyword>
<sequence>AELAPSRYACLYSWACTDGEGERSEGTFPAMAGGGGVLLATDKLTRQPLALKVIEKRSQLRRSSSCHIERRVLQIATSSPFLTHLYASFQTEDHLFFAMEYLSGGDLFDLLARNGRLLLTTARLTDSSTFFIFLFRDLKPENILLDSAGHLRIADFGLAVMGMHGNNFAFGRGGTSGYMAPEVIRSGRFDAAVDWWALGIILYEMITDNHPFKNGGTSESVESAVLEDSVFYPHYLTTDTQDILQQLLQKSPTKRLGTSGHIRHHRFFRSIDWKELEARRVEPPFAPITASIIGRKAETNLINNVCGFRFSLG</sequence>
<keyword evidence="5" id="KW-0067">ATP-binding</keyword>
<dbReference type="SMART" id="SM00220">
    <property type="entry name" value="S_TKc"/>
    <property type="match status" value="1"/>
</dbReference>
<evidence type="ECO:0000256" key="4">
    <source>
        <dbReference type="ARBA" id="ARBA00022777"/>
    </source>
</evidence>
<dbReference type="SUPFAM" id="SSF56112">
    <property type="entry name" value="Protein kinase-like (PK-like)"/>
    <property type="match status" value="1"/>
</dbReference>
<dbReference type="Ensembl" id="ENSLLET00000016817.1">
    <property type="protein sequence ID" value="ENSLLEP00000016197.1"/>
    <property type="gene ID" value="ENSLLEG00000010288.1"/>
</dbReference>
<keyword evidence="4" id="KW-0418">Kinase</keyword>
<evidence type="ECO:0000313" key="8">
    <source>
        <dbReference type="Ensembl" id="ENSLLEP00000016197.1"/>
    </source>
</evidence>
<dbReference type="GO" id="GO:0005524">
    <property type="term" value="F:ATP binding"/>
    <property type="evidence" value="ECO:0007669"/>
    <property type="project" value="UniProtKB-KW"/>
</dbReference>
<dbReference type="GeneTree" id="ENSGT00940000154203"/>
<organism evidence="8 9">
    <name type="scientific">Leptobrachium leishanense</name>
    <name type="common">Leishan spiny toad</name>
    <dbReference type="NCBI Taxonomy" id="445787"/>
    <lineage>
        <taxon>Eukaryota</taxon>
        <taxon>Metazoa</taxon>
        <taxon>Chordata</taxon>
        <taxon>Craniata</taxon>
        <taxon>Vertebrata</taxon>
        <taxon>Euteleostomi</taxon>
        <taxon>Amphibia</taxon>
        <taxon>Batrachia</taxon>
        <taxon>Anura</taxon>
        <taxon>Pelobatoidea</taxon>
        <taxon>Megophryidae</taxon>
        <taxon>Leptobrachium</taxon>
    </lineage>
</organism>
<accession>A0A8C5PDF7</accession>
<dbReference type="InterPro" id="IPR000961">
    <property type="entry name" value="AGC-kinase_C"/>
</dbReference>
<dbReference type="GO" id="GO:0004674">
    <property type="term" value="F:protein serine/threonine kinase activity"/>
    <property type="evidence" value="ECO:0007669"/>
    <property type="project" value="UniProtKB-KW"/>
</dbReference>
<dbReference type="Proteomes" id="UP000694569">
    <property type="component" value="Unplaced"/>
</dbReference>
<evidence type="ECO:0000256" key="2">
    <source>
        <dbReference type="ARBA" id="ARBA00022679"/>
    </source>
</evidence>
<protein>
    <recommendedName>
        <fullName evidence="10">Protein kinase domain-containing protein</fullName>
    </recommendedName>
</protein>
<proteinExistence type="predicted"/>
<dbReference type="Gene3D" id="1.10.510.10">
    <property type="entry name" value="Transferase(Phosphotransferase) domain 1"/>
    <property type="match status" value="1"/>
</dbReference>
<reference evidence="8" key="1">
    <citation type="submission" date="2025-08" db="UniProtKB">
        <authorList>
            <consortium name="Ensembl"/>
        </authorList>
    </citation>
    <scope>IDENTIFICATION</scope>
</reference>
<dbReference type="InterPro" id="IPR011009">
    <property type="entry name" value="Kinase-like_dom_sf"/>
</dbReference>
<evidence type="ECO:0008006" key="10">
    <source>
        <dbReference type="Google" id="ProtNLM"/>
    </source>
</evidence>
<dbReference type="Gene3D" id="3.30.200.20">
    <property type="entry name" value="Phosphorylase Kinase, domain 1"/>
    <property type="match status" value="1"/>
</dbReference>
<reference evidence="8" key="2">
    <citation type="submission" date="2025-09" db="UniProtKB">
        <authorList>
            <consortium name="Ensembl"/>
        </authorList>
    </citation>
    <scope>IDENTIFICATION</scope>
</reference>